<name>A0ABR4J687_9EURO</name>
<feature type="region of interest" description="Disordered" evidence="1">
    <location>
        <begin position="241"/>
        <end position="288"/>
    </location>
</feature>
<comment type="caution">
    <text evidence="3">The sequence shown here is derived from an EMBL/GenBank/DDBJ whole genome shotgun (WGS) entry which is preliminary data.</text>
</comment>
<evidence type="ECO:0000259" key="2">
    <source>
        <dbReference type="Pfam" id="PF01926"/>
    </source>
</evidence>
<dbReference type="Proteomes" id="UP001610446">
    <property type="component" value="Unassembled WGS sequence"/>
</dbReference>
<sequence>MGSGPAEATKRTSRCLQSIKGHTDPPARVVFICGKEGVGKSSLTEKIARVTGLSGHGTGTKTCQIVDTEINGNTYFIVDTPGFHDEASQLGTFCDIAGVFDEIHGHAIIAGILFATPINTFMRRPGTLEQNLYTWLTELCGETFFPNLTFVITFWESQFLVQRYNQRLKDRKETCYPFGKKYVAGEETGELLLWEVDTDELSDHARDLVIRRCRNQSSAVEPLFLQELNAGVLRDATSAAQVFRPGSPRSTPNTSNNSHGDTDCQSQQPNTETPGNPTATNGQPPTEQESLWWTAGRAFGNWFGNAVLTHGPRIAEYVINRQFGGGGGGGGGGLVMRRNGGPQAMAERGLDINSSADTFRFMGLDSSFDSRARYYREFGGPGTFTGSAANGDWLLSELWRRAKD</sequence>
<dbReference type="InterPro" id="IPR006073">
    <property type="entry name" value="GTP-bd"/>
</dbReference>
<dbReference type="EMBL" id="JBFXLU010000200">
    <property type="protein sequence ID" value="KAL2835555.1"/>
    <property type="molecule type" value="Genomic_DNA"/>
</dbReference>
<organism evidence="3 4">
    <name type="scientific">Aspergillus pseudoustus</name>
    <dbReference type="NCBI Taxonomy" id="1810923"/>
    <lineage>
        <taxon>Eukaryota</taxon>
        <taxon>Fungi</taxon>
        <taxon>Dikarya</taxon>
        <taxon>Ascomycota</taxon>
        <taxon>Pezizomycotina</taxon>
        <taxon>Eurotiomycetes</taxon>
        <taxon>Eurotiomycetidae</taxon>
        <taxon>Eurotiales</taxon>
        <taxon>Aspergillaceae</taxon>
        <taxon>Aspergillus</taxon>
        <taxon>Aspergillus subgen. Nidulantes</taxon>
    </lineage>
</organism>
<dbReference type="SUPFAM" id="SSF52540">
    <property type="entry name" value="P-loop containing nucleoside triphosphate hydrolases"/>
    <property type="match status" value="1"/>
</dbReference>
<dbReference type="Pfam" id="PF01926">
    <property type="entry name" value="MMR_HSR1"/>
    <property type="match status" value="1"/>
</dbReference>
<evidence type="ECO:0000256" key="1">
    <source>
        <dbReference type="SAM" id="MobiDB-lite"/>
    </source>
</evidence>
<evidence type="ECO:0000313" key="4">
    <source>
        <dbReference type="Proteomes" id="UP001610446"/>
    </source>
</evidence>
<feature type="region of interest" description="Disordered" evidence="1">
    <location>
        <begin position="1"/>
        <end position="20"/>
    </location>
</feature>
<reference evidence="3 4" key="1">
    <citation type="submission" date="2024-07" db="EMBL/GenBank/DDBJ databases">
        <title>Section-level genome sequencing and comparative genomics of Aspergillus sections Usti and Cavernicolus.</title>
        <authorList>
            <consortium name="Lawrence Berkeley National Laboratory"/>
            <person name="Nybo J.L."/>
            <person name="Vesth T.C."/>
            <person name="Theobald S."/>
            <person name="Frisvad J.C."/>
            <person name="Larsen T.O."/>
            <person name="Kjaerboelling I."/>
            <person name="Rothschild-Mancinelli K."/>
            <person name="Lyhne E.K."/>
            <person name="Kogle M.E."/>
            <person name="Barry K."/>
            <person name="Clum A."/>
            <person name="Na H."/>
            <person name="Ledsgaard L."/>
            <person name="Lin J."/>
            <person name="Lipzen A."/>
            <person name="Kuo A."/>
            <person name="Riley R."/>
            <person name="Mondo S."/>
            <person name="Labutti K."/>
            <person name="Haridas S."/>
            <person name="Pangalinan J."/>
            <person name="Salamov A.A."/>
            <person name="Simmons B.A."/>
            <person name="Magnuson J.K."/>
            <person name="Chen J."/>
            <person name="Drula E."/>
            <person name="Henrissat B."/>
            <person name="Wiebenga A."/>
            <person name="Lubbers R.J."/>
            <person name="Gomes A.C."/>
            <person name="Makela M.R."/>
            <person name="Stajich J."/>
            <person name="Grigoriev I.V."/>
            <person name="Mortensen U.H."/>
            <person name="De Vries R.P."/>
            <person name="Baker S.E."/>
            <person name="Andersen M.R."/>
        </authorList>
    </citation>
    <scope>NUCLEOTIDE SEQUENCE [LARGE SCALE GENOMIC DNA]</scope>
    <source>
        <strain evidence="3 4">CBS 123904</strain>
    </source>
</reference>
<gene>
    <name evidence="3" type="ORF">BJY01DRAFT_238737</name>
</gene>
<feature type="compositionally biased region" description="Polar residues" evidence="1">
    <location>
        <begin position="263"/>
        <end position="288"/>
    </location>
</feature>
<accession>A0ABR4J687</accession>
<feature type="domain" description="G" evidence="2">
    <location>
        <begin position="30"/>
        <end position="85"/>
    </location>
</feature>
<dbReference type="InterPro" id="IPR027417">
    <property type="entry name" value="P-loop_NTPase"/>
</dbReference>
<feature type="compositionally biased region" description="Low complexity" evidence="1">
    <location>
        <begin position="244"/>
        <end position="258"/>
    </location>
</feature>
<protein>
    <recommendedName>
        <fullName evidence="2">G domain-containing protein</fullName>
    </recommendedName>
</protein>
<dbReference type="SUPFAM" id="SSF158634">
    <property type="entry name" value="RPA2825-like"/>
    <property type="match status" value="1"/>
</dbReference>
<evidence type="ECO:0000313" key="3">
    <source>
        <dbReference type="EMBL" id="KAL2835555.1"/>
    </source>
</evidence>
<keyword evidence="4" id="KW-1185">Reference proteome</keyword>
<dbReference type="Gene3D" id="3.40.50.300">
    <property type="entry name" value="P-loop containing nucleotide triphosphate hydrolases"/>
    <property type="match status" value="1"/>
</dbReference>
<proteinExistence type="predicted"/>